<keyword evidence="2" id="KW-1185">Reference proteome</keyword>
<protein>
    <submittedName>
        <fullName evidence="1">Uncharacterized protein</fullName>
    </submittedName>
</protein>
<dbReference type="AlphaFoldDB" id="I5B6Y7"/>
<evidence type="ECO:0000313" key="2">
    <source>
        <dbReference type="Proteomes" id="UP000005778"/>
    </source>
</evidence>
<proteinExistence type="predicted"/>
<reference evidence="1 2" key="2">
    <citation type="submission" date="2012-02" db="EMBL/GenBank/DDBJ databases">
        <title>Improved High-Quality Draft sequence of Desulfobacter postgatei 2ac9.</title>
        <authorList>
            <consortium name="US DOE Joint Genome Institute"/>
            <person name="Lucas S."/>
            <person name="Han J."/>
            <person name="Lapidus A."/>
            <person name="Cheng J.-F."/>
            <person name="Goodwin L."/>
            <person name="Pitluck S."/>
            <person name="Peters L."/>
            <person name="Ovchinnikova G."/>
            <person name="Held B."/>
            <person name="Detter J.C."/>
            <person name="Han C."/>
            <person name="Tapia R."/>
            <person name="Land M."/>
            <person name="Hauser L."/>
            <person name="Kyrpides N."/>
            <person name="Ivanova N."/>
            <person name="Pagani I."/>
            <person name="Orellana R."/>
            <person name="Lovley D."/>
            <person name="Woyke T."/>
        </authorList>
    </citation>
    <scope>NUCLEOTIDE SEQUENCE [LARGE SCALE GENOMIC DNA]</scope>
    <source>
        <strain evidence="1 2">2ac9</strain>
    </source>
</reference>
<dbReference type="Proteomes" id="UP000005778">
    <property type="component" value="Chromosome"/>
</dbReference>
<dbReference type="RefSeq" id="WP_004075253.1">
    <property type="nucleotide sequence ID" value="NZ_CM001488.1"/>
</dbReference>
<organism evidence="1 2">
    <name type="scientific">Desulfobacter postgatei 2ac9</name>
    <dbReference type="NCBI Taxonomy" id="879212"/>
    <lineage>
        <taxon>Bacteria</taxon>
        <taxon>Pseudomonadati</taxon>
        <taxon>Thermodesulfobacteriota</taxon>
        <taxon>Desulfobacteria</taxon>
        <taxon>Desulfobacterales</taxon>
        <taxon>Desulfobacteraceae</taxon>
        <taxon>Desulfobacter</taxon>
    </lineage>
</organism>
<dbReference type="STRING" id="879212.DespoDRAFT_03488"/>
<dbReference type="OrthoDB" id="9863420at2"/>
<sequence>MLTISRICLLLLLVLTIFITPSYAVTLQNSTSTNENINLYELKDQTYYFPANYALNDKTVFLPLRRWDLIFTGDHINQIDDPVDRENINYVIPGPFNHVMVYMGKDSKGLAYAIELNLYSLEGGGRLSLICLGSDFGILRHPETQRIHDKRMMENRWAMRFINTAYEQVRTHEDLLFSRLENDLATNLPYQFVLEHSGQLWDRYIYLIDDGFEGGAGCSDYWTTLFEVYAGLCIKNVRMSAQEMVEYARNSPEGRLAYVPTEVSPFSNPVFVYQLLAMGFQIVPDAPHVDSCDGTEETGIVLPYLIMQSDLLEEIQALKSPFSVF</sequence>
<evidence type="ECO:0000313" key="1">
    <source>
        <dbReference type="EMBL" id="EIM65250.1"/>
    </source>
</evidence>
<reference evidence="1 2" key="1">
    <citation type="submission" date="2011-09" db="EMBL/GenBank/DDBJ databases">
        <authorList>
            <consortium name="US DOE Joint Genome Institute (JGI-PGF)"/>
            <person name="Lucas S."/>
            <person name="Han J."/>
            <person name="Lapidus A."/>
            <person name="Cheng J.-F."/>
            <person name="Goodwin L."/>
            <person name="Pitluck S."/>
            <person name="Peters L."/>
            <person name="Land M.L."/>
            <person name="Hauser L."/>
            <person name="Orellana R."/>
            <person name="Lovley D."/>
            <person name="Woyke T.J."/>
        </authorList>
    </citation>
    <scope>NUCLEOTIDE SEQUENCE [LARGE SCALE GENOMIC DNA]</scope>
    <source>
        <strain evidence="1 2">2ac9</strain>
    </source>
</reference>
<accession>I5B6Y7</accession>
<gene>
    <name evidence="1" type="ORF">DespoDRAFT_03488</name>
</gene>
<dbReference type="EMBL" id="CM001488">
    <property type="protein sequence ID" value="EIM65250.1"/>
    <property type="molecule type" value="Genomic_DNA"/>
</dbReference>
<name>I5B6Y7_9BACT</name>
<dbReference type="HOGENOM" id="CLU_854512_0_0_7"/>